<dbReference type="SMART" id="SM00248">
    <property type="entry name" value="ANK"/>
    <property type="match status" value="6"/>
</dbReference>
<reference evidence="4" key="1">
    <citation type="submission" date="2023-03" db="EMBL/GenBank/DDBJ databases">
        <title>Emydomyces testavorans Genome Sequence.</title>
        <authorList>
            <person name="Hoyer L."/>
        </authorList>
    </citation>
    <scope>NUCLEOTIDE SEQUENCE</scope>
    <source>
        <strain evidence="4">16-2883</strain>
    </source>
</reference>
<organism evidence="4 5">
    <name type="scientific">Emydomyces testavorans</name>
    <dbReference type="NCBI Taxonomy" id="2070801"/>
    <lineage>
        <taxon>Eukaryota</taxon>
        <taxon>Fungi</taxon>
        <taxon>Dikarya</taxon>
        <taxon>Ascomycota</taxon>
        <taxon>Pezizomycotina</taxon>
        <taxon>Eurotiomycetes</taxon>
        <taxon>Eurotiomycetidae</taxon>
        <taxon>Onygenales</taxon>
        <taxon>Nannizziopsiaceae</taxon>
        <taxon>Emydomyces</taxon>
    </lineage>
</organism>
<dbReference type="InterPro" id="IPR002110">
    <property type="entry name" value="Ankyrin_rpt"/>
</dbReference>
<dbReference type="Pfam" id="PF00023">
    <property type="entry name" value="Ank"/>
    <property type="match status" value="1"/>
</dbReference>
<evidence type="ECO:0000313" key="5">
    <source>
        <dbReference type="Proteomes" id="UP001219355"/>
    </source>
</evidence>
<proteinExistence type="predicted"/>
<name>A0AAF0DLL2_9EURO</name>
<dbReference type="Gene3D" id="1.25.40.20">
    <property type="entry name" value="Ankyrin repeat-containing domain"/>
    <property type="match status" value="3"/>
</dbReference>
<dbReference type="Proteomes" id="UP001219355">
    <property type="component" value="Chromosome 4"/>
</dbReference>
<evidence type="ECO:0000256" key="2">
    <source>
        <dbReference type="ARBA" id="ARBA00023043"/>
    </source>
</evidence>
<dbReference type="InterPro" id="IPR051637">
    <property type="entry name" value="Ank_repeat_dom-contain_49"/>
</dbReference>
<keyword evidence="2 3" id="KW-0040">ANK repeat</keyword>
<evidence type="ECO:0008006" key="6">
    <source>
        <dbReference type="Google" id="ProtNLM"/>
    </source>
</evidence>
<gene>
    <name evidence="4" type="ORF">PRK78_006554</name>
</gene>
<protein>
    <recommendedName>
        <fullName evidence="6">Ankyrin repeat protein</fullName>
    </recommendedName>
</protein>
<dbReference type="PANTHER" id="PTHR24180">
    <property type="entry name" value="CYCLIN-DEPENDENT KINASE INHIBITOR 2C-RELATED"/>
    <property type="match status" value="1"/>
</dbReference>
<evidence type="ECO:0000256" key="3">
    <source>
        <dbReference type="PROSITE-ProRule" id="PRU00023"/>
    </source>
</evidence>
<accession>A0AAF0DLL2</accession>
<feature type="repeat" description="ANK" evidence="3">
    <location>
        <begin position="478"/>
        <end position="513"/>
    </location>
</feature>
<dbReference type="AlphaFoldDB" id="A0AAF0DLL2"/>
<keyword evidence="5" id="KW-1185">Reference proteome</keyword>
<dbReference type="PROSITE" id="PS50088">
    <property type="entry name" value="ANK_REPEAT"/>
    <property type="match status" value="1"/>
</dbReference>
<sequence length="537" mass="59825">MAFDYRITGPDDGIDDVDGWEGLDPLVVKWGQPLVNAIRFPEHVARCLEENVVITGEAVMAAAESGHKDSLYFLFLEGASPNMRVAAASPADAGVAPDWATRDVDIVFRDVCSENEWLEWFPLQAAANSTEIARYKDRQIDVMRYLLVMGADPYALYRAPLERPKAYRYPGETFDEQLDPPNEDSVDLKQLPQIRKYGTRSVIHSIFEDGGQVLPFFDEKLDLDIERRDPQGRTVLHSACRSVLGADAILDSVLDDRRAQAAVVKDRPDPFTSSDDKPTLFHALRLRNADMLAVDSKGKHILHHLLETLHNPKIDDALAYTLRNLSHLANQPDYHGNFPLHAALQCLRCMAGTNVEVCAQHIEQLLAAGADPLARDARGNTALHYLAASTFHYWAKAEGGRSLFRRFLELGVDVNARNKVGRTAIEIFLDDDSGRTQVQKLPATKSFYGTFGDKAYVYVKLLDLFDEANIDWTERNANGQSLLHLVALQPTKAAVEHAEYLLAKGVDVSAKDKDGKMAADVAEQYGRDEILRVLCAL</sequence>
<dbReference type="EMBL" id="CP120630">
    <property type="protein sequence ID" value="WEW61065.1"/>
    <property type="molecule type" value="Genomic_DNA"/>
</dbReference>
<evidence type="ECO:0000313" key="4">
    <source>
        <dbReference type="EMBL" id="WEW61065.1"/>
    </source>
</evidence>
<dbReference type="PANTHER" id="PTHR24180:SF45">
    <property type="entry name" value="POLY [ADP-RIBOSE] POLYMERASE TANKYRASE"/>
    <property type="match status" value="1"/>
</dbReference>
<keyword evidence="1" id="KW-0677">Repeat</keyword>
<dbReference type="InterPro" id="IPR036770">
    <property type="entry name" value="Ankyrin_rpt-contain_sf"/>
</dbReference>
<dbReference type="SUPFAM" id="SSF48403">
    <property type="entry name" value="Ankyrin repeat"/>
    <property type="match status" value="2"/>
</dbReference>
<evidence type="ECO:0000256" key="1">
    <source>
        <dbReference type="ARBA" id="ARBA00022737"/>
    </source>
</evidence>